<evidence type="ECO:0000256" key="2">
    <source>
        <dbReference type="ARBA" id="ARBA00022814"/>
    </source>
</evidence>
<dbReference type="InterPro" id="IPR006027">
    <property type="entry name" value="NusB_RsmB_TIM44"/>
</dbReference>
<evidence type="ECO:0000313" key="9">
    <source>
        <dbReference type="Proteomes" id="UP000756860"/>
    </source>
</evidence>
<dbReference type="Pfam" id="PF01029">
    <property type="entry name" value="NusB"/>
    <property type="match status" value="1"/>
</dbReference>
<dbReference type="InterPro" id="IPR035926">
    <property type="entry name" value="NusB-like_sf"/>
</dbReference>
<comment type="function">
    <text evidence="6">Involved in transcription antitermination. Required for transcription of ribosomal RNA (rRNA) genes. Binds specifically to the boxA antiterminator sequence of the ribosomal RNA (rrn) operons.</text>
</comment>
<comment type="similarity">
    <text evidence="1 6">Belongs to the NusB family.</text>
</comment>
<dbReference type="HAMAP" id="MF_00073">
    <property type="entry name" value="NusB"/>
    <property type="match status" value="1"/>
</dbReference>
<dbReference type="PANTHER" id="PTHR11078:SF3">
    <property type="entry name" value="ANTITERMINATION NUSB DOMAIN-CONTAINING PROTEIN"/>
    <property type="match status" value="1"/>
</dbReference>
<name>A0ABS5SFU1_9BACT</name>
<protein>
    <recommendedName>
        <fullName evidence="6">Transcription antitermination protein NusB</fullName>
    </recommendedName>
    <alternativeName>
        <fullName evidence="6">Antitermination factor NusB</fullName>
    </alternativeName>
</protein>
<evidence type="ECO:0000256" key="1">
    <source>
        <dbReference type="ARBA" id="ARBA00005952"/>
    </source>
</evidence>
<dbReference type="EMBL" id="JAHCVK010000002">
    <property type="protein sequence ID" value="MBT0652887.1"/>
    <property type="molecule type" value="Genomic_DNA"/>
</dbReference>
<dbReference type="CDD" id="cd00619">
    <property type="entry name" value="Terminator_NusB"/>
    <property type="match status" value="1"/>
</dbReference>
<dbReference type="RefSeq" id="WP_214174879.1">
    <property type="nucleotide sequence ID" value="NZ_JAHCVK010000002.1"/>
</dbReference>
<keyword evidence="3 6" id="KW-0694">RNA-binding</keyword>
<dbReference type="SUPFAM" id="SSF48013">
    <property type="entry name" value="NusB-like"/>
    <property type="match status" value="1"/>
</dbReference>
<keyword evidence="9" id="KW-1185">Reference proteome</keyword>
<reference evidence="8 9" key="1">
    <citation type="submission" date="2021-05" db="EMBL/GenBank/DDBJ databases">
        <title>The draft genome of Geobacter luticola JCM 17780.</title>
        <authorList>
            <person name="Xu Z."/>
            <person name="Masuda Y."/>
            <person name="Itoh H."/>
            <person name="Senoo K."/>
        </authorList>
    </citation>
    <scope>NUCLEOTIDE SEQUENCE [LARGE SCALE GENOMIC DNA]</scope>
    <source>
        <strain evidence="8 9">JCM 17780</strain>
    </source>
</reference>
<proteinExistence type="inferred from homology"/>
<gene>
    <name evidence="6 8" type="primary">nusB</name>
    <name evidence="8" type="ORF">KI810_07450</name>
</gene>
<dbReference type="InterPro" id="IPR011605">
    <property type="entry name" value="NusB_fam"/>
</dbReference>
<keyword evidence="2 6" id="KW-0889">Transcription antitermination</keyword>
<dbReference type="NCBIfam" id="TIGR01951">
    <property type="entry name" value="nusB"/>
    <property type="match status" value="1"/>
</dbReference>
<comment type="caution">
    <text evidence="8">The sequence shown here is derived from an EMBL/GenBank/DDBJ whole genome shotgun (WGS) entry which is preliminary data.</text>
</comment>
<keyword evidence="5 6" id="KW-0804">Transcription</keyword>
<evidence type="ECO:0000256" key="3">
    <source>
        <dbReference type="ARBA" id="ARBA00022884"/>
    </source>
</evidence>
<evidence type="ECO:0000313" key="8">
    <source>
        <dbReference type="EMBL" id="MBT0652887.1"/>
    </source>
</evidence>
<feature type="domain" description="NusB/RsmB/TIM44" evidence="7">
    <location>
        <begin position="7"/>
        <end position="130"/>
    </location>
</feature>
<evidence type="ECO:0000256" key="6">
    <source>
        <dbReference type="HAMAP-Rule" id="MF_00073"/>
    </source>
</evidence>
<dbReference type="PANTHER" id="PTHR11078">
    <property type="entry name" value="N UTILIZATION SUBSTANCE PROTEIN B-RELATED"/>
    <property type="match status" value="1"/>
</dbReference>
<evidence type="ECO:0000259" key="7">
    <source>
        <dbReference type="Pfam" id="PF01029"/>
    </source>
</evidence>
<sequence length="136" mass="15595">MGSRREGRELALQALYSFDLNPMELRQSLVLFWEHNRAAPTVRDFAEQLVIGVAEHRDEIDRIIEEKSKNWSLGRMARIDLNILRIAVYELHYRSDIPKNVTINEAIEVAKKFGTEESAAFINGIIDEVASNVPDK</sequence>
<dbReference type="Proteomes" id="UP000756860">
    <property type="component" value="Unassembled WGS sequence"/>
</dbReference>
<dbReference type="Gene3D" id="1.10.940.10">
    <property type="entry name" value="NusB-like"/>
    <property type="match status" value="1"/>
</dbReference>
<organism evidence="8 9">
    <name type="scientific">Geomobilimonas luticola</name>
    <dbReference type="NCBI Taxonomy" id="1114878"/>
    <lineage>
        <taxon>Bacteria</taxon>
        <taxon>Pseudomonadati</taxon>
        <taxon>Thermodesulfobacteriota</taxon>
        <taxon>Desulfuromonadia</taxon>
        <taxon>Geobacterales</taxon>
        <taxon>Geobacteraceae</taxon>
        <taxon>Geomobilimonas</taxon>
    </lineage>
</organism>
<accession>A0ABS5SFU1</accession>
<keyword evidence="4 6" id="KW-0805">Transcription regulation</keyword>
<evidence type="ECO:0000256" key="4">
    <source>
        <dbReference type="ARBA" id="ARBA00023015"/>
    </source>
</evidence>
<evidence type="ECO:0000256" key="5">
    <source>
        <dbReference type="ARBA" id="ARBA00023163"/>
    </source>
</evidence>